<organism evidence="2 3">
    <name type="scientific">Actinokineospora xionganensis</name>
    <dbReference type="NCBI Taxonomy" id="2684470"/>
    <lineage>
        <taxon>Bacteria</taxon>
        <taxon>Bacillati</taxon>
        <taxon>Actinomycetota</taxon>
        <taxon>Actinomycetes</taxon>
        <taxon>Pseudonocardiales</taxon>
        <taxon>Pseudonocardiaceae</taxon>
        <taxon>Actinokineospora</taxon>
    </lineage>
</organism>
<dbReference type="Proteomes" id="UP000734823">
    <property type="component" value="Unassembled WGS sequence"/>
</dbReference>
<keyword evidence="3" id="KW-1185">Reference proteome</keyword>
<evidence type="ECO:0000259" key="1">
    <source>
        <dbReference type="PROSITE" id="PS50943"/>
    </source>
</evidence>
<feature type="domain" description="HTH cro/C1-type" evidence="1">
    <location>
        <begin position="19"/>
        <end position="74"/>
    </location>
</feature>
<accession>A0ABR7L2S5</accession>
<dbReference type="SUPFAM" id="SSF47413">
    <property type="entry name" value="lambda repressor-like DNA-binding domains"/>
    <property type="match status" value="1"/>
</dbReference>
<dbReference type="CDD" id="cd00093">
    <property type="entry name" value="HTH_XRE"/>
    <property type="match status" value="1"/>
</dbReference>
<sequence length="283" mass="31184">MNRIRLGVNSRGLGAELCRYRKDAAMTLEHVAERLGTSASTICRLETGKREPTLEEVSAILAIVGVVGPERDRLLGLALGRSGGSGMVEYSKTSAQSRSYLYFESYATVITNFQLMLIPGLAQTADYAHAVVSAIQVDEEDDDIEMRIGKRMSRQKILTRRTPPRLDLILSEHALRAPIGGPKVMGRQLRHLIDLADRDNVSLRVIPREVAVHPGLMGQFVILDFAKDPTVVFVEARTTGLFRDDPDEVALYRLTVERLLAVALDEPSSLGLLRSIAEDFDGG</sequence>
<reference evidence="2 3" key="1">
    <citation type="submission" date="2020-06" db="EMBL/GenBank/DDBJ databases">
        <title>Actinokineospora xiongansis sp. nov., isolated from soil of Baiyangdian.</title>
        <authorList>
            <person name="Zhang X."/>
        </authorList>
    </citation>
    <scope>NUCLEOTIDE SEQUENCE [LARGE SCALE GENOMIC DNA]</scope>
    <source>
        <strain evidence="2 3">HBU206404</strain>
    </source>
</reference>
<dbReference type="Gene3D" id="1.10.260.40">
    <property type="entry name" value="lambda repressor-like DNA-binding domains"/>
    <property type="match status" value="1"/>
</dbReference>
<dbReference type="InterPro" id="IPR043917">
    <property type="entry name" value="DUF5753"/>
</dbReference>
<comment type="caution">
    <text evidence="2">The sequence shown here is derived from an EMBL/GenBank/DDBJ whole genome shotgun (WGS) entry which is preliminary data.</text>
</comment>
<dbReference type="SMART" id="SM00530">
    <property type="entry name" value="HTH_XRE"/>
    <property type="match status" value="1"/>
</dbReference>
<dbReference type="RefSeq" id="WP_187219071.1">
    <property type="nucleotide sequence ID" value="NZ_JABVED010000003.1"/>
</dbReference>
<name>A0ABR7L2S5_9PSEU</name>
<evidence type="ECO:0000313" key="2">
    <source>
        <dbReference type="EMBL" id="MBC6446793.1"/>
    </source>
</evidence>
<dbReference type="Pfam" id="PF19054">
    <property type="entry name" value="DUF5753"/>
    <property type="match status" value="1"/>
</dbReference>
<dbReference type="PROSITE" id="PS50943">
    <property type="entry name" value="HTH_CROC1"/>
    <property type="match status" value="1"/>
</dbReference>
<gene>
    <name evidence="2" type="ORF">GPZ80_06340</name>
</gene>
<protein>
    <submittedName>
        <fullName evidence="2">Helix-turn-helix domain-containing protein</fullName>
    </submittedName>
</protein>
<dbReference type="InterPro" id="IPR001387">
    <property type="entry name" value="Cro/C1-type_HTH"/>
</dbReference>
<dbReference type="Pfam" id="PF13560">
    <property type="entry name" value="HTH_31"/>
    <property type="match status" value="1"/>
</dbReference>
<dbReference type="EMBL" id="JABVED010000003">
    <property type="protein sequence ID" value="MBC6446793.1"/>
    <property type="molecule type" value="Genomic_DNA"/>
</dbReference>
<evidence type="ECO:0000313" key="3">
    <source>
        <dbReference type="Proteomes" id="UP000734823"/>
    </source>
</evidence>
<proteinExistence type="predicted"/>
<dbReference type="InterPro" id="IPR010982">
    <property type="entry name" value="Lambda_DNA-bd_dom_sf"/>
</dbReference>